<protein>
    <submittedName>
        <fullName evidence="3">Uncharacterized protein</fullName>
    </submittedName>
</protein>
<evidence type="ECO:0000313" key="3">
    <source>
        <dbReference type="WBParaSite" id="ACRNAN_Path_1620.g6299.t1"/>
    </source>
</evidence>
<feature type="region of interest" description="Disordered" evidence="1">
    <location>
        <begin position="243"/>
        <end position="289"/>
    </location>
</feature>
<accession>A0A914C331</accession>
<dbReference type="AlphaFoldDB" id="A0A914C331"/>
<keyword evidence="2" id="KW-1185">Reference proteome</keyword>
<reference evidence="3" key="1">
    <citation type="submission" date="2022-11" db="UniProtKB">
        <authorList>
            <consortium name="WormBaseParasite"/>
        </authorList>
    </citation>
    <scope>IDENTIFICATION</scope>
</reference>
<dbReference type="Proteomes" id="UP000887540">
    <property type="component" value="Unplaced"/>
</dbReference>
<feature type="compositionally biased region" description="Basic and acidic residues" evidence="1">
    <location>
        <begin position="259"/>
        <end position="275"/>
    </location>
</feature>
<sequence length="335" mass="38203">MAPIPRNKRLASKKEDSGDIPKKKACNSKSTNSVSFSSCSPLEKRGRGRFRHPSEKSSKDVKTCSSTANTTMVIQDTTIFNNNLPTEQDFTPEVLAHKLEDYCNILAQNKDIADCPDLKDFDIEHDTENLEKYIELREELCRKISHFDEEGKTEVNFATAAIAGAKLWLDEKKATRSISKKLAEEVGVSEDNLLYHGLNMRQEYKSVQEILEERTNSIVESFVDFQKQIKFKMNVLNHVAKKAQFDKTQSKSHPRTRQQQKEASPKKKKENEKKMSAPKTPKKQNKIIDPLAHSKIINEYALEVASEVVDHSRKPRKIAPIPIDFNIFDGVVEQN</sequence>
<evidence type="ECO:0000256" key="1">
    <source>
        <dbReference type="SAM" id="MobiDB-lite"/>
    </source>
</evidence>
<feature type="compositionally biased region" description="Basic and acidic residues" evidence="1">
    <location>
        <begin position="12"/>
        <end position="22"/>
    </location>
</feature>
<feature type="compositionally biased region" description="Basic and acidic residues" evidence="1">
    <location>
        <begin position="52"/>
        <end position="62"/>
    </location>
</feature>
<dbReference type="WBParaSite" id="ACRNAN_Path_1620.g6299.t1">
    <property type="protein sequence ID" value="ACRNAN_Path_1620.g6299.t1"/>
    <property type="gene ID" value="ACRNAN_Path_1620.g6299"/>
</dbReference>
<feature type="compositionally biased region" description="Low complexity" evidence="1">
    <location>
        <begin position="28"/>
        <end position="40"/>
    </location>
</feature>
<organism evidence="2 3">
    <name type="scientific">Acrobeloides nanus</name>
    <dbReference type="NCBI Taxonomy" id="290746"/>
    <lineage>
        <taxon>Eukaryota</taxon>
        <taxon>Metazoa</taxon>
        <taxon>Ecdysozoa</taxon>
        <taxon>Nematoda</taxon>
        <taxon>Chromadorea</taxon>
        <taxon>Rhabditida</taxon>
        <taxon>Tylenchina</taxon>
        <taxon>Cephalobomorpha</taxon>
        <taxon>Cephaloboidea</taxon>
        <taxon>Cephalobidae</taxon>
        <taxon>Acrobeloides</taxon>
    </lineage>
</organism>
<proteinExistence type="predicted"/>
<feature type="region of interest" description="Disordered" evidence="1">
    <location>
        <begin position="1"/>
        <end position="63"/>
    </location>
</feature>
<evidence type="ECO:0000313" key="2">
    <source>
        <dbReference type="Proteomes" id="UP000887540"/>
    </source>
</evidence>
<name>A0A914C331_9BILA</name>
<feature type="compositionally biased region" description="Basic residues" evidence="1">
    <location>
        <begin position="1"/>
        <end position="11"/>
    </location>
</feature>